<feature type="binding site" evidence="4">
    <location>
        <position position="37"/>
    </location>
    <ligand>
        <name>1D-myo-inositol 2-(L-cysteinylamino)-2-deoxy-alpha-D-glucopyranoside</name>
        <dbReference type="ChEBI" id="CHEBI:58887"/>
    </ligand>
</feature>
<evidence type="ECO:0000256" key="3">
    <source>
        <dbReference type="ARBA" id="ARBA00023315"/>
    </source>
</evidence>
<feature type="binding site" evidence="4">
    <location>
        <position position="244"/>
    </location>
    <ligand>
        <name>1D-myo-inositol 2-(L-cysteinylamino)-2-deoxy-alpha-D-glucopyranoside</name>
        <dbReference type="ChEBI" id="CHEBI:58887"/>
    </ligand>
</feature>
<proteinExistence type="inferred from homology"/>
<dbReference type="PANTHER" id="PTHR43617:SF31">
    <property type="entry name" value="MYCOTHIOL ACETYLTRANSFERASE"/>
    <property type="match status" value="1"/>
</dbReference>
<comment type="catalytic activity">
    <reaction evidence="4">
        <text>1D-myo-inositol 2-(L-cysteinylamino)-2-deoxy-alpha-D-glucopyranoside + acetyl-CoA = mycothiol + CoA + H(+)</text>
        <dbReference type="Rhea" id="RHEA:26172"/>
        <dbReference type="ChEBI" id="CHEBI:15378"/>
        <dbReference type="ChEBI" id="CHEBI:16768"/>
        <dbReference type="ChEBI" id="CHEBI:57287"/>
        <dbReference type="ChEBI" id="CHEBI:57288"/>
        <dbReference type="ChEBI" id="CHEBI:58887"/>
        <dbReference type="EC" id="2.3.1.189"/>
    </reaction>
</comment>
<comment type="similarity">
    <text evidence="4">Belongs to the acetyltransferase family. MshD subfamily.</text>
</comment>
<dbReference type="CDD" id="cd04301">
    <property type="entry name" value="NAT_SF"/>
    <property type="match status" value="1"/>
</dbReference>
<protein>
    <recommendedName>
        <fullName evidence="4">Mycothiol acetyltransferase</fullName>
        <shortName evidence="4">MSH acetyltransferase</shortName>
        <ecNumber evidence="4">2.3.1.189</ecNumber>
    </recommendedName>
    <alternativeName>
        <fullName evidence="4">Mycothiol synthase</fullName>
    </alternativeName>
</protein>
<dbReference type="InterPro" id="IPR016181">
    <property type="entry name" value="Acyl_CoA_acyltransferase"/>
</dbReference>
<evidence type="ECO:0000313" key="7">
    <source>
        <dbReference type="Proteomes" id="UP001165587"/>
    </source>
</evidence>
<keyword evidence="3 4" id="KW-0012">Acyltransferase</keyword>
<keyword evidence="1 4" id="KW-0808">Transferase</keyword>
<dbReference type="Pfam" id="PF00583">
    <property type="entry name" value="Acetyltransf_1"/>
    <property type="match status" value="1"/>
</dbReference>
<keyword evidence="2 4" id="KW-0677">Repeat</keyword>
<dbReference type="PROSITE" id="PS51186">
    <property type="entry name" value="GNAT"/>
    <property type="match status" value="1"/>
</dbReference>
<dbReference type="Gene3D" id="3.40.630.30">
    <property type="match status" value="1"/>
</dbReference>
<feature type="binding site" evidence="4">
    <location>
        <position position="282"/>
    </location>
    <ligand>
        <name>1D-myo-inositol 2-(L-cysteinylamino)-2-deoxy-alpha-D-glucopyranoside</name>
        <dbReference type="ChEBI" id="CHEBI:58887"/>
    </ligand>
</feature>
<name>A0AA42BT27_9MICO</name>
<dbReference type="InterPro" id="IPR000182">
    <property type="entry name" value="GNAT_dom"/>
</dbReference>
<accession>A0AA42BT27</accession>
<dbReference type="EC" id="2.3.1.189" evidence="4"/>
<feature type="binding site" evidence="4">
    <location>
        <begin position="255"/>
        <end position="261"/>
    </location>
    <ligand>
        <name>acetyl-CoA</name>
        <dbReference type="ChEBI" id="CHEBI:57288"/>
        <label>2</label>
    </ligand>
</feature>
<feature type="domain" description="N-acetyltransferase" evidence="5">
    <location>
        <begin position="167"/>
        <end position="319"/>
    </location>
</feature>
<dbReference type="PANTHER" id="PTHR43617">
    <property type="entry name" value="L-AMINO ACID N-ACETYLTRANSFERASE"/>
    <property type="match status" value="1"/>
</dbReference>
<reference evidence="6" key="1">
    <citation type="submission" date="2022-08" db="EMBL/GenBank/DDBJ databases">
        <authorList>
            <person name="Deng Y."/>
            <person name="Han X.-F."/>
            <person name="Zhang Y.-Q."/>
        </authorList>
    </citation>
    <scope>NUCLEOTIDE SEQUENCE</scope>
    <source>
        <strain evidence="6">CPCC 203407</strain>
    </source>
</reference>
<organism evidence="6 7">
    <name type="scientific">Herbiconiux oxytropis</name>
    <dbReference type="NCBI Taxonomy" id="2970915"/>
    <lineage>
        <taxon>Bacteria</taxon>
        <taxon>Bacillati</taxon>
        <taxon>Actinomycetota</taxon>
        <taxon>Actinomycetes</taxon>
        <taxon>Micrococcales</taxon>
        <taxon>Microbacteriaceae</taxon>
        <taxon>Herbiconiux</taxon>
    </lineage>
</organism>
<dbReference type="GO" id="GO:0008999">
    <property type="term" value="F:protein-N-terminal-alanine acetyltransferase activity"/>
    <property type="evidence" value="ECO:0007669"/>
    <property type="project" value="TreeGrafter"/>
</dbReference>
<comment type="function">
    <text evidence="4">Catalyzes the transfer of acetyl from acetyl-CoA to desacetylmycothiol (Cys-GlcN-Ins) to form mycothiol.</text>
</comment>
<dbReference type="AlphaFoldDB" id="A0AA42BT27"/>
<dbReference type="GO" id="GO:0010125">
    <property type="term" value="P:mycothiol biosynthetic process"/>
    <property type="evidence" value="ECO:0007669"/>
    <property type="project" value="UniProtKB-UniRule"/>
</dbReference>
<dbReference type="GO" id="GO:0035447">
    <property type="term" value="F:mycothiol synthase activity"/>
    <property type="evidence" value="ECO:0007669"/>
    <property type="project" value="UniProtKB-UniRule"/>
</dbReference>
<keyword evidence="7" id="KW-1185">Reference proteome</keyword>
<sequence>MSGSLTLSVSSPDEAREPFLRLVARAALVDGQPPFNDQALIDIGKGTRSLLLAERRIAEGGVAVAGAAIVGQGELEFVIDPEWRGEGLGRQLLEIVLKNPPAPTGAGSGAGAGAPDALRAWAHGDHPASRRLAKTHRFEAIRTLLQLRRELGAGTAAPGEVVLPSGYSLTGFRGGPDVDDWVALNARVFAEHDEQGSLTRDDLLFRLSEPWFDPDDFLLLRDADGALVAYNWLKVEPNDTRVGEIYVIGVDEGQAGRGLGRSLMNAGLARLEERGCTHAALYVDGDNERAVALYRSLGFADHTIDVQYLHRPLPRRGAL</sequence>
<comment type="caution">
    <text evidence="4">Lacks conserved residue(s) required for the propagation of feature annotation.</text>
</comment>
<feature type="binding site" evidence="4">
    <location>
        <begin position="248"/>
        <end position="250"/>
    </location>
    <ligand>
        <name>acetyl-CoA</name>
        <dbReference type="ChEBI" id="CHEBI:57288"/>
        <label>2</label>
    </ligand>
</feature>
<evidence type="ECO:0000259" key="5">
    <source>
        <dbReference type="PROSITE" id="PS51186"/>
    </source>
</evidence>
<feature type="binding site" evidence="4">
    <location>
        <position position="194"/>
    </location>
    <ligand>
        <name>1D-myo-inositol 2-(L-cysteinylamino)-2-deoxy-alpha-D-glucopyranoside</name>
        <dbReference type="ChEBI" id="CHEBI:58887"/>
    </ligand>
</feature>
<evidence type="ECO:0000313" key="6">
    <source>
        <dbReference type="EMBL" id="MCS5724761.1"/>
    </source>
</evidence>
<gene>
    <name evidence="4 6" type="primary">mshD</name>
    <name evidence="6" type="ORF">N1028_02520</name>
</gene>
<dbReference type="NCBIfam" id="TIGR03448">
    <property type="entry name" value="mycothiol_MshD"/>
    <property type="match status" value="1"/>
</dbReference>
<dbReference type="SUPFAM" id="SSF55729">
    <property type="entry name" value="Acyl-CoA N-acyltransferases (Nat)"/>
    <property type="match status" value="2"/>
</dbReference>
<evidence type="ECO:0000256" key="4">
    <source>
        <dbReference type="HAMAP-Rule" id="MF_01698"/>
    </source>
</evidence>
<evidence type="ECO:0000256" key="2">
    <source>
        <dbReference type="ARBA" id="ARBA00022737"/>
    </source>
</evidence>
<evidence type="ECO:0000256" key="1">
    <source>
        <dbReference type="ARBA" id="ARBA00022679"/>
    </source>
</evidence>
<dbReference type="InterPro" id="IPR017813">
    <property type="entry name" value="Mycothiol_AcTrfase"/>
</dbReference>
<comment type="caution">
    <text evidence="6">The sequence shown here is derived from an EMBL/GenBank/DDBJ whole genome shotgun (WGS) entry which is preliminary data.</text>
</comment>
<dbReference type="Proteomes" id="UP001165587">
    <property type="component" value="Unassembled WGS sequence"/>
</dbReference>
<dbReference type="EMBL" id="JANLCK010000001">
    <property type="protein sequence ID" value="MCS5724761.1"/>
    <property type="molecule type" value="Genomic_DNA"/>
</dbReference>
<dbReference type="PIRSF" id="PIRSF021524">
    <property type="entry name" value="MSH_acetyltransferase"/>
    <property type="match status" value="1"/>
</dbReference>
<feature type="binding site" evidence="4">
    <location>
        <position position="234"/>
    </location>
    <ligand>
        <name>1D-myo-inositol 2-(L-cysteinylamino)-2-deoxy-alpha-D-glucopyranoside</name>
        <dbReference type="ChEBI" id="CHEBI:58887"/>
    </ligand>
</feature>
<comment type="subunit">
    <text evidence="4">Monomer.</text>
</comment>
<dbReference type="InterPro" id="IPR050276">
    <property type="entry name" value="MshD_Acetyltransferase"/>
</dbReference>
<dbReference type="RefSeq" id="WP_259525190.1">
    <property type="nucleotide sequence ID" value="NZ_JANLCK010000001.1"/>
</dbReference>
<dbReference type="HAMAP" id="MF_01698">
    <property type="entry name" value="MshD"/>
    <property type="match status" value="1"/>
</dbReference>